<feature type="region of interest" description="Disordered" evidence="1">
    <location>
        <begin position="1"/>
        <end position="39"/>
    </location>
</feature>
<evidence type="ECO:0000313" key="3">
    <source>
        <dbReference type="Proteomes" id="UP000001396"/>
    </source>
</evidence>
<dbReference type="GeneID" id="31360588"/>
<dbReference type="InParanoid" id="D3B9F8"/>
<evidence type="ECO:0000256" key="1">
    <source>
        <dbReference type="SAM" id="MobiDB-lite"/>
    </source>
</evidence>
<comment type="caution">
    <text evidence="2">The sequence shown here is derived from an EMBL/GenBank/DDBJ whole genome shotgun (WGS) entry which is preliminary data.</text>
</comment>
<sequence>MSNNKKNHGHKKKKNETDLYDENNNNNVELDDIGSRGRSMSVNELPTNSAYNKMDYRNTIGTSDLRRIRDQTLRERGGKPKKNIKSLDFNMVHAKGANFPGALIKQGDATHQTVSIVERIRQYLDGLGTAQDVAALQGGIDRVCWYDAPGVSGVVDHLNNDQLLYVLSGLQPDQPDSTAKL</sequence>
<proteinExistence type="predicted"/>
<feature type="compositionally biased region" description="Basic residues" evidence="1">
    <location>
        <begin position="1"/>
        <end position="14"/>
    </location>
</feature>
<organism evidence="2 3">
    <name type="scientific">Heterostelium pallidum (strain ATCC 26659 / Pp 5 / PN500)</name>
    <name type="common">Cellular slime mold</name>
    <name type="synonym">Polysphondylium pallidum</name>
    <dbReference type="NCBI Taxonomy" id="670386"/>
    <lineage>
        <taxon>Eukaryota</taxon>
        <taxon>Amoebozoa</taxon>
        <taxon>Evosea</taxon>
        <taxon>Eumycetozoa</taxon>
        <taxon>Dictyostelia</taxon>
        <taxon>Acytosteliales</taxon>
        <taxon>Acytosteliaceae</taxon>
        <taxon>Heterostelium</taxon>
    </lineage>
</organism>
<accession>D3B9F8</accession>
<evidence type="ECO:0000313" key="2">
    <source>
        <dbReference type="EMBL" id="EFA81870.1"/>
    </source>
</evidence>
<dbReference type="Proteomes" id="UP000001396">
    <property type="component" value="Unassembled WGS sequence"/>
</dbReference>
<dbReference type="RefSeq" id="XP_020433987.1">
    <property type="nucleotide sequence ID" value="XM_020575998.1"/>
</dbReference>
<protein>
    <submittedName>
        <fullName evidence="2">Uncharacterized protein</fullName>
    </submittedName>
</protein>
<gene>
    <name evidence="2" type="ORF">PPL_05102</name>
</gene>
<name>D3B9F8_HETP5</name>
<keyword evidence="3" id="KW-1185">Reference proteome</keyword>
<reference evidence="2 3" key="1">
    <citation type="journal article" date="2011" name="Genome Res.">
        <title>Phylogeny-wide analysis of social amoeba genomes highlights ancient origins for complex intercellular communication.</title>
        <authorList>
            <person name="Heidel A.J."/>
            <person name="Lawal H.M."/>
            <person name="Felder M."/>
            <person name="Schilde C."/>
            <person name="Helps N.R."/>
            <person name="Tunggal B."/>
            <person name="Rivero F."/>
            <person name="John U."/>
            <person name="Schleicher M."/>
            <person name="Eichinger L."/>
            <person name="Platzer M."/>
            <person name="Noegel A.A."/>
            <person name="Schaap P."/>
            <person name="Gloeckner G."/>
        </authorList>
    </citation>
    <scope>NUCLEOTIDE SEQUENCE [LARGE SCALE GENOMIC DNA]</scope>
    <source>
        <strain evidence="3">ATCC 26659 / Pp 5 / PN500</strain>
    </source>
</reference>
<dbReference type="EMBL" id="ADBJ01000022">
    <property type="protein sequence ID" value="EFA81870.1"/>
    <property type="molecule type" value="Genomic_DNA"/>
</dbReference>
<dbReference type="AlphaFoldDB" id="D3B9F8"/>